<protein>
    <submittedName>
        <fullName evidence="3">Uncharacterized protein</fullName>
    </submittedName>
</protein>
<dbReference type="Pfam" id="PF04471">
    <property type="entry name" value="Mrr_cat"/>
    <property type="match status" value="1"/>
</dbReference>
<organism evidence="3 4">
    <name type="scientific">Streptomyces shenzhenensis</name>
    <dbReference type="NCBI Taxonomy" id="943815"/>
    <lineage>
        <taxon>Bacteria</taxon>
        <taxon>Bacillati</taxon>
        <taxon>Actinomycetota</taxon>
        <taxon>Actinomycetes</taxon>
        <taxon>Kitasatosporales</taxon>
        <taxon>Streptomycetaceae</taxon>
        <taxon>Streptomyces</taxon>
    </lineage>
</organism>
<name>A0A3M0I4L0_9ACTN</name>
<evidence type="ECO:0000259" key="1">
    <source>
        <dbReference type="Pfam" id="PF04471"/>
    </source>
</evidence>
<dbReference type="EMBL" id="PENI01000015">
    <property type="protein sequence ID" value="RMB83704.1"/>
    <property type="molecule type" value="Genomic_DNA"/>
</dbReference>
<reference evidence="3 4" key="1">
    <citation type="submission" date="2017-11" db="EMBL/GenBank/DDBJ databases">
        <title>Draft genome of actinobacteria isolated from guarana (Paullinia cupana (Mart.) Ducke.</title>
        <authorList>
            <person name="Siqueira K.A."/>
            <person name="Liotti R.G."/>
            <person name="Mendes T.A.O."/>
            <person name="Soares M.A."/>
        </authorList>
    </citation>
    <scope>NUCLEOTIDE SEQUENCE [LARGE SCALE GENOMIC DNA]</scope>
    <source>
        <strain evidence="3 4">193</strain>
    </source>
</reference>
<dbReference type="AlphaFoldDB" id="A0A3M0I4L0"/>
<gene>
    <name evidence="3" type="ORF">CTZ28_22625</name>
</gene>
<dbReference type="Gene3D" id="3.40.50.300">
    <property type="entry name" value="P-loop containing nucleotide triphosphate hydrolases"/>
    <property type="match status" value="1"/>
</dbReference>
<evidence type="ECO:0000259" key="2">
    <source>
        <dbReference type="Pfam" id="PF20703"/>
    </source>
</evidence>
<feature type="domain" description="Novel STAND NTPase 1" evidence="2">
    <location>
        <begin position="257"/>
        <end position="470"/>
    </location>
</feature>
<dbReference type="OrthoDB" id="7822037at2"/>
<dbReference type="InterPro" id="IPR027417">
    <property type="entry name" value="P-loop_NTPase"/>
</dbReference>
<comment type="caution">
    <text evidence="3">The sequence shown here is derived from an EMBL/GenBank/DDBJ whole genome shotgun (WGS) entry which is preliminary data.</text>
</comment>
<evidence type="ECO:0000313" key="4">
    <source>
        <dbReference type="Proteomes" id="UP000270471"/>
    </source>
</evidence>
<sequence>MDQISVDTAAVVVLADGSSTSDVSNKRGHLFEAFIAKLLATQGYGEPRPENLNVTSEGIELDVEARHTVTGEQLICECKAYSSNIRAPLVTSFLGKFALARADDDRMHGLFVGIPRLTPEAKEKSDAAQKKLPGFRYLGSFEICELLEAADILPRWSDGPSIRSDPTVVITEHGIIAAACELDSDSRRAQRWVIWSKNGSVPAPVIRLVERELAKGLPVAALGDRGAVVPVKVPSVPTVIEVQGSSSDFEYQLPAAPAFFVGRKTVSKSLLDKMVNRTAGGSVVINAKSGWGKSSLALQIQGEVQKAGGVALVVDTRTAERPEFVSAAMERVVRRAVEDGVIELSEDAAFSTLQSIIETLKAAKWRNPKAPVFVGFDQFENVFRDPDLTREFRDLALLVREVSAPLTISFSWKTDLVGWTEGYPYRFRDEIRDASLVVMLEPFGPREVETLLRRLERSLGDKLNRDLRQRLREYSQGLPWLFKKLAGHVLTEVGRGLSQDDLARQALNVQGLFENDLARLSPAEESALRSIAQAAPVAISDLEDSAVSNALLESLLHQRLVVQVGDRLDTYWDTFRDFLNTGRVALEDSYVVRYAPLGAGRLLRVIVAAGGSISVADATAQMDTTSTVIGNYARELRAFGVLTSEANRVILEPDLMNSEDREEAVRARVAQALRRHKMYKLAIEMLNQEGNVPLSRFAEMLPSEFPTVEAKEDSWFTYARSFGQWMDYAGLVNLRRDGMVRATEDDDSPLPRLLSGTVPVRVRSAFPGSNPGPSIQLLKHLSDAAKYARPSKNGFAGAVRDLTLLGVIEMDAGERIVLSDSSLISSGSVDANRLRIVVERQRGMRESFARLEADPATAPQALGESHRDYMGADWADSTCLSVGKFIRAWARVCGISTKLRSA</sequence>
<dbReference type="GO" id="GO:0009307">
    <property type="term" value="P:DNA restriction-modification system"/>
    <property type="evidence" value="ECO:0007669"/>
    <property type="project" value="InterPro"/>
</dbReference>
<dbReference type="RefSeq" id="WP_147481185.1">
    <property type="nucleotide sequence ID" value="NZ_PENI01000015.1"/>
</dbReference>
<dbReference type="InterPro" id="IPR007560">
    <property type="entry name" value="Restrct_endonuc_IV_Mrr"/>
</dbReference>
<proteinExistence type="predicted"/>
<dbReference type="Proteomes" id="UP000270471">
    <property type="component" value="Unassembled WGS sequence"/>
</dbReference>
<dbReference type="Pfam" id="PF20703">
    <property type="entry name" value="nSTAND1"/>
    <property type="match status" value="1"/>
</dbReference>
<dbReference type="GO" id="GO:0004519">
    <property type="term" value="F:endonuclease activity"/>
    <property type="evidence" value="ECO:0007669"/>
    <property type="project" value="InterPro"/>
</dbReference>
<dbReference type="InterPro" id="IPR049052">
    <property type="entry name" value="nSTAND1"/>
</dbReference>
<dbReference type="InterPro" id="IPR011335">
    <property type="entry name" value="Restrct_endonuc-II-like"/>
</dbReference>
<accession>A0A3M0I4L0</accession>
<keyword evidence="4" id="KW-1185">Reference proteome</keyword>
<dbReference type="SUPFAM" id="SSF52540">
    <property type="entry name" value="P-loop containing nucleoside triphosphate hydrolases"/>
    <property type="match status" value="1"/>
</dbReference>
<feature type="domain" description="Restriction endonuclease type IV Mrr" evidence="1">
    <location>
        <begin position="28"/>
        <end position="129"/>
    </location>
</feature>
<dbReference type="SUPFAM" id="SSF52980">
    <property type="entry name" value="Restriction endonuclease-like"/>
    <property type="match status" value="1"/>
</dbReference>
<evidence type="ECO:0000313" key="3">
    <source>
        <dbReference type="EMBL" id="RMB83704.1"/>
    </source>
</evidence>
<dbReference type="GO" id="GO:0003677">
    <property type="term" value="F:DNA binding"/>
    <property type="evidence" value="ECO:0007669"/>
    <property type="project" value="InterPro"/>
</dbReference>